<dbReference type="SUPFAM" id="SSF53335">
    <property type="entry name" value="S-adenosyl-L-methionine-dependent methyltransferases"/>
    <property type="match status" value="1"/>
</dbReference>
<keyword evidence="5" id="KW-0680">Restriction system</keyword>
<dbReference type="Proteomes" id="UP000054985">
    <property type="component" value="Unassembled WGS sequence"/>
</dbReference>
<protein>
    <recommendedName>
        <fullName evidence="1">site-specific DNA-methyltransferase (adenine-specific)</fullName>
        <ecNumber evidence="1">2.1.1.72</ecNumber>
    </recommendedName>
</protein>
<name>A0A378JSZ7_9GAMM</name>
<keyword evidence="9" id="KW-1185">Reference proteome</keyword>
<dbReference type="OrthoDB" id="9784823at2"/>
<dbReference type="InterPro" id="IPR002052">
    <property type="entry name" value="DNA_methylase_N6_adenine_CS"/>
</dbReference>
<dbReference type="GO" id="GO:0032259">
    <property type="term" value="P:methylation"/>
    <property type="evidence" value="ECO:0007669"/>
    <property type="project" value="UniProtKB-KW"/>
</dbReference>
<dbReference type="Proteomes" id="UP000254040">
    <property type="component" value="Unassembled WGS sequence"/>
</dbReference>
<dbReference type="InterPro" id="IPR029063">
    <property type="entry name" value="SAM-dependent_MTases_sf"/>
</dbReference>
<keyword evidence="4" id="KW-0949">S-adenosyl-L-methionine</keyword>
<dbReference type="PRINTS" id="PR00507">
    <property type="entry name" value="N12N6MTFRASE"/>
</dbReference>
<dbReference type="PANTHER" id="PTHR33841:SF5">
    <property type="entry name" value="DNA METHYLASE (MODIFICATION METHYLASE) (METHYLTRANSFERASE)-RELATED"/>
    <property type="match status" value="1"/>
</dbReference>
<keyword evidence="2 8" id="KW-0489">Methyltransferase</keyword>
<organism evidence="8 10">
    <name type="scientific">Legionella moravica</name>
    <dbReference type="NCBI Taxonomy" id="39962"/>
    <lineage>
        <taxon>Bacteria</taxon>
        <taxon>Pseudomonadati</taxon>
        <taxon>Pseudomonadota</taxon>
        <taxon>Gammaproteobacteria</taxon>
        <taxon>Legionellales</taxon>
        <taxon>Legionellaceae</taxon>
        <taxon>Legionella</taxon>
    </lineage>
</organism>
<gene>
    <name evidence="7" type="ORF">Lmor_0270</name>
    <name evidence="8" type="ORF">NCTC12239_00651</name>
</gene>
<evidence type="ECO:0000313" key="7">
    <source>
        <dbReference type="EMBL" id="KTD38546.1"/>
    </source>
</evidence>
<evidence type="ECO:0000256" key="1">
    <source>
        <dbReference type="ARBA" id="ARBA00011900"/>
    </source>
</evidence>
<dbReference type="REBASE" id="384818">
    <property type="entry name" value="M.Lmo12239III"/>
</dbReference>
<keyword evidence="3 8" id="KW-0808">Transferase</keyword>
<dbReference type="PROSITE" id="PS00092">
    <property type="entry name" value="N6_MTASE"/>
    <property type="match status" value="1"/>
</dbReference>
<evidence type="ECO:0000256" key="5">
    <source>
        <dbReference type="ARBA" id="ARBA00022747"/>
    </source>
</evidence>
<dbReference type="CDD" id="cd02440">
    <property type="entry name" value="AdoMet_MTases"/>
    <property type="match status" value="1"/>
</dbReference>
<dbReference type="EMBL" id="UGOG01000001">
    <property type="protein sequence ID" value="STX61734.1"/>
    <property type="molecule type" value="Genomic_DNA"/>
</dbReference>
<evidence type="ECO:0000256" key="2">
    <source>
        <dbReference type="ARBA" id="ARBA00022603"/>
    </source>
</evidence>
<comment type="catalytic activity">
    <reaction evidence="6">
        <text>a 2'-deoxyadenosine in DNA + S-adenosyl-L-methionine = an N(6)-methyl-2'-deoxyadenosine in DNA + S-adenosyl-L-homocysteine + H(+)</text>
        <dbReference type="Rhea" id="RHEA:15197"/>
        <dbReference type="Rhea" id="RHEA-COMP:12418"/>
        <dbReference type="Rhea" id="RHEA-COMP:12419"/>
        <dbReference type="ChEBI" id="CHEBI:15378"/>
        <dbReference type="ChEBI" id="CHEBI:57856"/>
        <dbReference type="ChEBI" id="CHEBI:59789"/>
        <dbReference type="ChEBI" id="CHEBI:90615"/>
        <dbReference type="ChEBI" id="CHEBI:90616"/>
        <dbReference type="EC" id="2.1.1.72"/>
    </reaction>
</comment>
<dbReference type="GO" id="GO:0003676">
    <property type="term" value="F:nucleic acid binding"/>
    <property type="evidence" value="ECO:0007669"/>
    <property type="project" value="InterPro"/>
</dbReference>
<evidence type="ECO:0000313" key="9">
    <source>
        <dbReference type="Proteomes" id="UP000054985"/>
    </source>
</evidence>
<dbReference type="EMBL" id="LNYN01000009">
    <property type="protein sequence ID" value="KTD38546.1"/>
    <property type="molecule type" value="Genomic_DNA"/>
</dbReference>
<evidence type="ECO:0000256" key="3">
    <source>
        <dbReference type="ARBA" id="ARBA00022679"/>
    </source>
</evidence>
<reference evidence="8 10" key="2">
    <citation type="submission" date="2018-06" db="EMBL/GenBank/DDBJ databases">
        <authorList>
            <consortium name="Pathogen Informatics"/>
            <person name="Doyle S."/>
        </authorList>
    </citation>
    <scope>NUCLEOTIDE SEQUENCE [LARGE SCALE GENOMIC DNA]</scope>
    <source>
        <strain evidence="8 10">NCTC12239</strain>
    </source>
</reference>
<accession>A0A378JSZ7</accession>
<evidence type="ECO:0000256" key="4">
    <source>
        <dbReference type="ARBA" id="ARBA00022691"/>
    </source>
</evidence>
<dbReference type="InterPro" id="IPR050953">
    <property type="entry name" value="N4_N6_ade-DNA_methylase"/>
</dbReference>
<dbReference type="GO" id="GO:0009007">
    <property type="term" value="F:site-specific DNA-methyltransferase (adenine-specific) activity"/>
    <property type="evidence" value="ECO:0007669"/>
    <property type="project" value="UniProtKB-EC"/>
</dbReference>
<proteinExistence type="predicted"/>
<evidence type="ECO:0000313" key="8">
    <source>
        <dbReference type="EMBL" id="STX61734.1"/>
    </source>
</evidence>
<reference evidence="7 9" key="1">
    <citation type="submission" date="2015-11" db="EMBL/GenBank/DDBJ databases">
        <title>Genomic analysis of 38 Legionella species identifies large and diverse effector repertoires.</title>
        <authorList>
            <person name="Burstein D."/>
            <person name="Amaro F."/>
            <person name="Zusman T."/>
            <person name="Lifshitz Z."/>
            <person name="Cohen O."/>
            <person name="Gilbert J.A."/>
            <person name="Pupko T."/>
            <person name="Shuman H.A."/>
            <person name="Segal G."/>
        </authorList>
    </citation>
    <scope>NUCLEOTIDE SEQUENCE [LARGE SCALE GENOMIC DNA]</scope>
    <source>
        <strain evidence="7 9">ATCC 43877</strain>
    </source>
</reference>
<dbReference type="Gene3D" id="3.40.50.150">
    <property type="entry name" value="Vaccinia Virus protein VP39"/>
    <property type="match status" value="1"/>
</dbReference>
<dbReference type="STRING" id="39962.Lmor_0270"/>
<evidence type="ECO:0000256" key="6">
    <source>
        <dbReference type="ARBA" id="ARBA00047942"/>
    </source>
</evidence>
<dbReference type="EC" id="2.1.1.72" evidence="1"/>
<sequence length="465" mass="53383">MKKNLDKSQFGDFQTPFELAEKVVQLLITKHKIKPDIIIEPSCGKGAFIQAALKHFDNSTLLGFDINEVYIQDALSLLVNQQKNRNISINVGDFFQIDWLPKIEKYKGNLLILGNPPWVTSSELGSLNSNNVPSKSNFQLRRGIDAITGSGNFDISEWMLLQNIDWLSNREGTIAVLCKYSVARKVMKQIRITHKHLFSGYIYTIDAKHYFDASVEACLFVLTKEDSIADYEVYEELSSTSPSYIIGERDGYLLRDITKYSKWKHLIGKEQEYIWRSGLKHDCSKVMELEPIDGSYKNGFGEIVDLEDNYIYPFLKSSDIGNSRIDFNRKTVIVTQKFVGEDTSMVKNIAPKIWQYLESYSNLLNGRKSSIYKGKPAYSIFGVGDYTFKSWKIAISGLYKKLNFCLIPPMKGKPVIFDDTVNFLSFDSENEARFIYKLITSKIAEEFYSSMIFWDEKRPITTDIL</sequence>
<evidence type="ECO:0000313" key="10">
    <source>
        <dbReference type="Proteomes" id="UP000254040"/>
    </source>
</evidence>
<dbReference type="AlphaFoldDB" id="A0A378JSZ7"/>
<dbReference type="PANTHER" id="PTHR33841">
    <property type="entry name" value="DNA METHYLTRANSFERASE YEEA-RELATED"/>
    <property type="match status" value="1"/>
</dbReference>
<dbReference type="RefSeq" id="WP_035921947.1">
    <property type="nucleotide sequence ID" value="NZ_CAAAJG010000055.1"/>
</dbReference>
<dbReference type="GO" id="GO:0009307">
    <property type="term" value="P:DNA restriction-modification system"/>
    <property type="evidence" value="ECO:0007669"/>
    <property type="project" value="UniProtKB-KW"/>
</dbReference>